<gene>
    <name evidence="2" type="ORF">WMO62_08335</name>
</gene>
<keyword evidence="1" id="KW-0472">Membrane</keyword>
<evidence type="ECO:0000256" key="1">
    <source>
        <dbReference type="SAM" id="Phobius"/>
    </source>
</evidence>
<keyword evidence="1" id="KW-1133">Transmembrane helix</keyword>
<keyword evidence="3" id="KW-1185">Reference proteome</keyword>
<evidence type="ECO:0000313" key="3">
    <source>
        <dbReference type="Proteomes" id="UP001470288"/>
    </source>
</evidence>
<evidence type="ECO:0000313" key="2">
    <source>
        <dbReference type="EMBL" id="MEQ2578846.1"/>
    </source>
</evidence>
<reference evidence="2 3" key="1">
    <citation type="submission" date="2024-03" db="EMBL/GenBank/DDBJ databases">
        <title>Human intestinal bacterial collection.</title>
        <authorList>
            <person name="Pauvert C."/>
            <person name="Hitch T.C.A."/>
            <person name="Clavel T."/>
        </authorList>
    </citation>
    <scope>NUCLEOTIDE SEQUENCE [LARGE SCALE GENOMIC DNA]</scope>
    <source>
        <strain evidence="2 3">CLA-AA-H78B</strain>
    </source>
</reference>
<keyword evidence="1" id="KW-0812">Transmembrane</keyword>
<feature type="transmembrane region" description="Helical" evidence="1">
    <location>
        <begin position="6"/>
        <end position="33"/>
    </location>
</feature>
<proteinExistence type="predicted"/>
<dbReference type="EMBL" id="JBBMFC010000012">
    <property type="protein sequence ID" value="MEQ2578846.1"/>
    <property type="molecule type" value="Genomic_DNA"/>
</dbReference>
<dbReference type="Proteomes" id="UP001470288">
    <property type="component" value="Unassembled WGS sequence"/>
</dbReference>
<name>A0ABV1I1K8_9FIRM</name>
<comment type="caution">
    <text evidence="2">The sequence shown here is derived from an EMBL/GenBank/DDBJ whole genome shotgun (WGS) entry which is preliminary data.</text>
</comment>
<dbReference type="RefSeq" id="WP_349144396.1">
    <property type="nucleotide sequence ID" value="NZ_JBBMFC010000012.1"/>
</dbReference>
<organism evidence="2 3">
    <name type="scientific">Hominiventricola aquisgranensis</name>
    <dbReference type="NCBI Taxonomy" id="3133164"/>
    <lineage>
        <taxon>Bacteria</taxon>
        <taxon>Bacillati</taxon>
        <taxon>Bacillota</taxon>
        <taxon>Clostridia</taxon>
        <taxon>Lachnospirales</taxon>
        <taxon>Lachnospiraceae</taxon>
        <taxon>Hominiventricola</taxon>
    </lineage>
</organism>
<accession>A0ABV1I1K8</accession>
<sequence>MNQIGSMFLVGTMGILGGIPTLYILISLPVILVQKIFGKIKYGKSLYQ</sequence>
<protein>
    <submittedName>
        <fullName evidence="2">Uncharacterized protein</fullName>
    </submittedName>
</protein>